<accession>A0A917CNP0</accession>
<evidence type="ECO:0000259" key="2">
    <source>
        <dbReference type="Pfam" id="PF07486"/>
    </source>
</evidence>
<reference evidence="4" key="1">
    <citation type="journal article" date="2014" name="Int. J. Syst. Evol. Microbiol.">
        <title>Complete genome sequence of Corynebacterium casei LMG S-19264T (=DSM 44701T), isolated from a smear-ripened cheese.</title>
        <authorList>
            <consortium name="US DOE Joint Genome Institute (JGI-PGF)"/>
            <person name="Walter F."/>
            <person name="Albersmeier A."/>
            <person name="Kalinowski J."/>
            <person name="Ruckert C."/>
        </authorList>
    </citation>
    <scope>NUCLEOTIDE SEQUENCE</scope>
    <source>
        <strain evidence="4">CGMCC 1.12987</strain>
    </source>
</reference>
<dbReference type="Gene3D" id="3.30.457.10">
    <property type="entry name" value="Copper amine oxidase-like, N-terminal domain"/>
    <property type="match status" value="1"/>
</dbReference>
<dbReference type="Pfam" id="PF07833">
    <property type="entry name" value="Cu_amine_oxidN1"/>
    <property type="match status" value="1"/>
</dbReference>
<comment type="caution">
    <text evidence="4">The sequence shown here is derived from an EMBL/GenBank/DDBJ whole genome shotgun (WGS) entry which is preliminary data.</text>
</comment>
<dbReference type="AlphaFoldDB" id="A0A917CNP0"/>
<dbReference type="GO" id="GO:0016787">
    <property type="term" value="F:hydrolase activity"/>
    <property type="evidence" value="ECO:0007669"/>
    <property type="project" value="InterPro"/>
</dbReference>
<dbReference type="InterPro" id="IPR012854">
    <property type="entry name" value="Cu_amine_oxidase-like_N"/>
</dbReference>
<evidence type="ECO:0000313" key="5">
    <source>
        <dbReference type="Proteomes" id="UP000644756"/>
    </source>
</evidence>
<gene>
    <name evidence="4" type="ORF">GCM10010916_09450</name>
</gene>
<dbReference type="SUPFAM" id="SSF55383">
    <property type="entry name" value="Copper amine oxidase, domain N"/>
    <property type="match status" value="1"/>
</dbReference>
<keyword evidence="1" id="KW-0732">Signal</keyword>
<dbReference type="Pfam" id="PF07486">
    <property type="entry name" value="Hydrolase_2"/>
    <property type="match status" value="1"/>
</dbReference>
<protein>
    <recommendedName>
        <fullName evidence="6">Copper amine oxidase</fullName>
    </recommendedName>
</protein>
<organism evidence="4 5">
    <name type="scientific">Paenibacillus abyssi</name>
    <dbReference type="NCBI Taxonomy" id="1340531"/>
    <lineage>
        <taxon>Bacteria</taxon>
        <taxon>Bacillati</taxon>
        <taxon>Bacillota</taxon>
        <taxon>Bacilli</taxon>
        <taxon>Bacillales</taxon>
        <taxon>Paenibacillaceae</taxon>
        <taxon>Paenibacillus</taxon>
    </lineage>
</organism>
<reference evidence="4" key="2">
    <citation type="submission" date="2020-09" db="EMBL/GenBank/DDBJ databases">
        <authorList>
            <person name="Sun Q."/>
            <person name="Zhou Y."/>
        </authorList>
    </citation>
    <scope>NUCLEOTIDE SEQUENCE</scope>
    <source>
        <strain evidence="4">CGMCC 1.12987</strain>
    </source>
</reference>
<dbReference type="Proteomes" id="UP000644756">
    <property type="component" value="Unassembled WGS sequence"/>
</dbReference>
<dbReference type="InterPro" id="IPR036582">
    <property type="entry name" value="Mao_N_sf"/>
</dbReference>
<evidence type="ECO:0000256" key="1">
    <source>
        <dbReference type="SAM" id="SignalP"/>
    </source>
</evidence>
<dbReference type="EMBL" id="BMGR01000003">
    <property type="protein sequence ID" value="GGF94200.1"/>
    <property type="molecule type" value="Genomic_DNA"/>
</dbReference>
<sequence length="294" mass="32736">MRKRLPMILLITYAASILMMPAGAKAAGAADTTIHVNGSPVTTSRIMQNNQQMVPAEFFRKLNASVSWSSKYRAAVINRNSMTIGFPSGKSFTDYDLQGLNQWKRDELNTKTIHNGGRIYIPLAYTARKLGMEVTYSARSKKTFISMSGKLRINSVNAANTEALAGSVSQDDLKWLYRITEAEAGGESYRGKQAVAASILNRVKSPDWPDKIKDTIFQVTTYNGKSYYQYSPVLDKRIYNVTPSAETKRAVQAALNGEDPSKGAIVFYNPDKTDNQWVRDRKVTVKIGNHVFAK</sequence>
<proteinExistence type="predicted"/>
<feature type="chain" id="PRO_5037850249" description="Copper amine oxidase" evidence="1">
    <location>
        <begin position="27"/>
        <end position="294"/>
    </location>
</feature>
<dbReference type="RefSeq" id="WP_188529538.1">
    <property type="nucleotide sequence ID" value="NZ_BMGR01000003.1"/>
</dbReference>
<evidence type="ECO:0008006" key="6">
    <source>
        <dbReference type="Google" id="ProtNLM"/>
    </source>
</evidence>
<feature type="domain" description="Cell wall hydrolase SleB" evidence="2">
    <location>
        <begin position="186"/>
        <end position="293"/>
    </location>
</feature>
<dbReference type="InterPro" id="IPR042047">
    <property type="entry name" value="SleB_dom1"/>
</dbReference>
<name>A0A917CNP0_9BACL</name>
<dbReference type="InterPro" id="IPR011105">
    <property type="entry name" value="Cell_wall_hydrolase_SleB"/>
</dbReference>
<dbReference type="Gene3D" id="6.20.240.60">
    <property type="match status" value="1"/>
</dbReference>
<evidence type="ECO:0000259" key="3">
    <source>
        <dbReference type="Pfam" id="PF07833"/>
    </source>
</evidence>
<keyword evidence="5" id="KW-1185">Reference proteome</keyword>
<feature type="signal peptide" evidence="1">
    <location>
        <begin position="1"/>
        <end position="26"/>
    </location>
</feature>
<dbReference type="Gene3D" id="1.10.10.2520">
    <property type="entry name" value="Cell wall hydrolase SleB, domain 1"/>
    <property type="match status" value="1"/>
</dbReference>
<evidence type="ECO:0000313" key="4">
    <source>
        <dbReference type="EMBL" id="GGF94200.1"/>
    </source>
</evidence>
<feature type="domain" description="Copper amine oxidase-like N-terminal" evidence="3">
    <location>
        <begin position="36"/>
        <end position="144"/>
    </location>
</feature>